<gene>
    <name evidence="3" type="ORF">QR90_09580</name>
</gene>
<dbReference type="RefSeq" id="WP_039684127.1">
    <property type="nucleotide sequence ID" value="NZ_CP010028.1"/>
</dbReference>
<dbReference type="HOGENOM" id="CLU_136670_0_0_0"/>
<dbReference type="Pfam" id="PF00293">
    <property type="entry name" value="NUDIX"/>
    <property type="match status" value="1"/>
</dbReference>
<organism evidence="3 4">
    <name type="scientific">Deinococcus radiopugnans</name>
    <dbReference type="NCBI Taxonomy" id="57497"/>
    <lineage>
        <taxon>Bacteria</taxon>
        <taxon>Thermotogati</taxon>
        <taxon>Deinococcota</taxon>
        <taxon>Deinococci</taxon>
        <taxon>Deinococcales</taxon>
        <taxon>Deinococcaceae</taxon>
        <taxon>Deinococcus</taxon>
    </lineage>
</organism>
<dbReference type="CDD" id="cd02883">
    <property type="entry name" value="NUDIX_Hydrolase"/>
    <property type="match status" value="1"/>
</dbReference>
<dbReference type="PANTHER" id="PTHR43736:SF1">
    <property type="entry name" value="DIHYDRONEOPTERIN TRIPHOSPHATE DIPHOSPHATASE"/>
    <property type="match status" value="1"/>
</dbReference>
<dbReference type="PANTHER" id="PTHR43736">
    <property type="entry name" value="ADP-RIBOSE PYROPHOSPHATASE"/>
    <property type="match status" value="1"/>
</dbReference>
<evidence type="ECO:0000259" key="2">
    <source>
        <dbReference type="PROSITE" id="PS51462"/>
    </source>
</evidence>
<protein>
    <submittedName>
        <fullName evidence="3">DNA mismatch repair protein MutT</fullName>
    </submittedName>
</protein>
<dbReference type="EMBL" id="CP010028">
    <property type="protein sequence ID" value="AIZ45294.1"/>
    <property type="molecule type" value="Genomic_DNA"/>
</dbReference>
<dbReference type="InterPro" id="IPR015797">
    <property type="entry name" value="NUDIX_hydrolase-like_dom_sf"/>
</dbReference>
<dbReference type="PROSITE" id="PS51462">
    <property type="entry name" value="NUDIX"/>
    <property type="match status" value="1"/>
</dbReference>
<evidence type="ECO:0000313" key="3">
    <source>
        <dbReference type="EMBL" id="AIZ45294.1"/>
    </source>
</evidence>
<accession>A0A0A7KJA4</accession>
<sequence length="168" mass="18722">MTAPETFAIPCVGAIIARQVGSLRCLLIQERRKPGVGIENGMLEVAAGKVRAYENVFDALRREVAEETGLRLTRIGGEETALTRTVNGYAVMSYTPFCTTQNLSGGYSIILHSFLCEAEGEPLAQTDETRNLRWLSLDECRTRLQTRPEEFYPLHINALSLYLGQEKP</sequence>
<reference evidence="4" key="1">
    <citation type="submission" date="2014-11" db="EMBL/GenBank/DDBJ databases">
        <title>Hymenobacter sp. DG25B genome submission.</title>
        <authorList>
            <person name="Jung H.-Y."/>
            <person name="Kim M.K."/>
            <person name="Srinivasan S."/>
            <person name="Lim S."/>
        </authorList>
    </citation>
    <scope>NUCLEOTIDE SEQUENCE [LARGE SCALE GENOMIC DNA]</scope>
    <source>
        <strain evidence="4">DY59</strain>
    </source>
</reference>
<dbReference type="Gene3D" id="3.90.79.10">
    <property type="entry name" value="Nucleoside Triphosphate Pyrophosphohydrolase"/>
    <property type="match status" value="1"/>
</dbReference>
<dbReference type="InterPro" id="IPR000086">
    <property type="entry name" value="NUDIX_hydrolase_dom"/>
</dbReference>
<dbReference type="GO" id="GO:0016787">
    <property type="term" value="F:hydrolase activity"/>
    <property type="evidence" value="ECO:0007669"/>
    <property type="project" value="UniProtKB-KW"/>
</dbReference>
<dbReference type="Proteomes" id="UP000030634">
    <property type="component" value="Chromosome"/>
</dbReference>
<dbReference type="AlphaFoldDB" id="A0A0A7KJA4"/>
<proteinExistence type="predicted"/>
<feature type="domain" description="Nudix hydrolase" evidence="2">
    <location>
        <begin position="7"/>
        <end position="157"/>
    </location>
</feature>
<dbReference type="PROSITE" id="PS00893">
    <property type="entry name" value="NUDIX_BOX"/>
    <property type="match status" value="1"/>
</dbReference>
<name>A0A0A7KJA4_9DEIO</name>
<evidence type="ECO:0000313" key="4">
    <source>
        <dbReference type="Proteomes" id="UP000030634"/>
    </source>
</evidence>
<keyword evidence="1" id="KW-0378">Hydrolase</keyword>
<evidence type="ECO:0000256" key="1">
    <source>
        <dbReference type="ARBA" id="ARBA00022801"/>
    </source>
</evidence>
<dbReference type="InterPro" id="IPR020084">
    <property type="entry name" value="NUDIX_hydrolase_CS"/>
</dbReference>
<dbReference type="SUPFAM" id="SSF55811">
    <property type="entry name" value="Nudix"/>
    <property type="match status" value="1"/>
</dbReference>
<dbReference type="KEGG" id="dsw:QR90_09580"/>
<dbReference type="STRING" id="1182571.QR90_09580"/>